<dbReference type="EMBL" id="JAHRIQ010048921">
    <property type="protein sequence ID" value="MEQ2237427.1"/>
    <property type="molecule type" value="Genomic_DNA"/>
</dbReference>
<protein>
    <submittedName>
        <fullName evidence="2">Uncharacterized protein</fullName>
    </submittedName>
</protein>
<keyword evidence="3" id="KW-1185">Reference proteome</keyword>
<organism evidence="2 3">
    <name type="scientific">Ilyodon furcidens</name>
    <name type="common">goldbreast splitfin</name>
    <dbReference type="NCBI Taxonomy" id="33524"/>
    <lineage>
        <taxon>Eukaryota</taxon>
        <taxon>Metazoa</taxon>
        <taxon>Chordata</taxon>
        <taxon>Craniata</taxon>
        <taxon>Vertebrata</taxon>
        <taxon>Euteleostomi</taxon>
        <taxon>Actinopterygii</taxon>
        <taxon>Neopterygii</taxon>
        <taxon>Teleostei</taxon>
        <taxon>Neoteleostei</taxon>
        <taxon>Acanthomorphata</taxon>
        <taxon>Ovalentaria</taxon>
        <taxon>Atherinomorphae</taxon>
        <taxon>Cyprinodontiformes</taxon>
        <taxon>Goodeidae</taxon>
        <taxon>Ilyodon</taxon>
    </lineage>
</organism>
<evidence type="ECO:0000256" key="1">
    <source>
        <dbReference type="SAM" id="MobiDB-lite"/>
    </source>
</evidence>
<name>A0ABV0U149_9TELE</name>
<reference evidence="2 3" key="1">
    <citation type="submission" date="2021-06" db="EMBL/GenBank/DDBJ databases">
        <authorList>
            <person name="Palmer J.M."/>
        </authorList>
    </citation>
    <scope>NUCLEOTIDE SEQUENCE [LARGE SCALE GENOMIC DNA]</scope>
    <source>
        <strain evidence="3">if_2019</strain>
        <tissue evidence="2">Muscle</tissue>
    </source>
</reference>
<comment type="caution">
    <text evidence="2">The sequence shown here is derived from an EMBL/GenBank/DDBJ whole genome shotgun (WGS) entry which is preliminary data.</text>
</comment>
<accession>A0ABV0U149</accession>
<feature type="compositionally biased region" description="Polar residues" evidence="1">
    <location>
        <begin position="22"/>
        <end position="36"/>
    </location>
</feature>
<evidence type="ECO:0000313" key="3">
    <source>
        <dbReference type="Proteomes" id="UP001482620"/>
    </source>
</evidence>
<gene>
    <name evidence="2" type="ORF">ILYODFUR_022980</name>
</gene>
<evidence type="ECO:0000313" key="2">
    <source>
        <dbReference type="EMBL" id="MEQ2237427.1"/>
    </source>
</evidence>
<proteinExistence type="predicted"/>
<dbReference type="Proteomes" id="UP001482620">
    <property type="component" value="Unassembled WGS sequence"/>
</dbReference>
<feature type="region of interest" description="Disordered" evidence="1">
    <location>
        <begin position="20"/>
        <end position="62"/>
    </location>
</feature>
<sequence>MMSADSRPLNQTFLSVLDKYPPQQSRTQDFGSNSLKPSEVLIMSGGGHQSGPTGTHQRGHGEHLHRQVGDRELAVMVISDVVVLQPFIVLQEWGGQRDSSVWGYRRRRPVLTTVGTVKS</sequence>